<evidence type="ECO:0000256" key="1">
    <source>
        <dbReference type="ARBA" id="ARBA00022741"/>
    </source>
</evidence>
<gene>
    <name evidence="9" type="ORF">MTR67_011386</name>
</gene>
<dbReference type="PANTHER" id="PTHR10887">
    <property type="entry name" value="DNA2/NAM7 HELICASE FAMILY"/>
    <property type="match status" value="1"/>
</dbReference>
<dbReference type="SUPFAM" id="SSF52540">
    <property type="entry name" value="P-loop containing nucleoside triphosphate hydrolases"/>
    <property type="match status" value="2"/>
</dbReference>
<dbReference type="InterPro" id="IPR045055">
    <property type="entry name" value="DNA2/NAM7-like"/>
</dbReference>
<dbReference type="InterPro" id="IPR041677">
    <property type="entry name" value="DNA2/NAM7_AAA_11"/>
</dbReference>
<keyword evidence="4" id="KW-0067">ATP-binding</keyword>
<dbReference type="Pfam" id="PF13245">
    <property type="entry name" value="AAA_19"/>
    <property type="match status" value="1"/>
</dbReference>
<feature type="region of interest" description="Disordered" evidence="5">
    <location>
        <begin position="1557"/>
        <end position="1599"/>
    </location>
</feature>
<organism evidence="9 10">
    <name type="scientific">Solanum verrucosum</name>
    <dbReference type="NCBI Taxonomy" id="315347"/>
    <lineage>
        <taxon>Eukaryota</taxon>
        <taxon>Viridiplantae</taxon>
        <taxon>Streptophyta</taxon>
        <taxon>Embryophyta</taxon>
        <taxon>Tracheophyta</taxon>
        <taxon>Spermatophyta</taxon>
        <taxon>Magnoliopsida</taxon>
        <taxon>eudicotyledons</taxon>
        <taxon>Gunneridae</taxon>
        <taxon>Pentapetalae</taxon>
        <taxon>asterids</taxon>
        <taxon>lamiids</taxon>
        <taxon>Solanales</taxon>
        <taxon>Solanaceae</taxon>
        <taxon>Solanoideae</taxon>
        <taxon>Solaneae</taxon>
        <taxon>Solanum</taxon>
    </lineage>
</organism>
<dbReference type="InterPro" id="IPR047187">
    <property type="entry name" value="SF1_C_Upf1"/>
</dbReference>
<feature type="domain" description="DUF6469" evidence="8">
    <location>
        <begin position="1265"/>
        <end position="1358"/>
    </location>
</feature>
<feature type="compositionally biased region" description="Polar residues" evidence="5">
    <location>
        <begin position="1582"/>
        <end position="1592"/>
    </location>
</feature>
<evidence type="ECO:0000313" key="10">
    <source>
        <dbReference type="Proteomes" id="UP001234989"/>
    </source>
</evidence>
<dbReference type="Gene3D" id="3.40.50.300">
    <property type="entry name" value="P-loop containing nucleotide triphosphate hydrolases"/>
    <property type="match status" value="5"/>
</dbReference>
<feature type="domain" description="DNA2/NAM7 helicase-like C-terminal" evidence="7">
    <location>
        <begin position="700"/>
        <end position="896"/>
    </location>
</feature>
<dbReference type="GO" id="GO:0016787">
    <property type="term" value="F:hydrolase activity"/>
    <property type="evidence" value="ECO:0007669"/>
    <property type="project" value="UniProtKB-KW"/>
</dbReference>
<dbReference type="Pfam" id="PF13086">
    <property type="entry name" value="AAA_11"/>
    <property type="match status" value="2"/>
</dbReference>
<dbReference type="Pfam" id="PF13087">
    <property type="entry name" value="AAA_12"/>
    <property type="match status" value="2"/>
</dbReference>
<feature type="region of interest" description="Disordered" evidence="5">
    <location>
        <begin position="418"/>
        <end position="453"/>
    </location>
</feature>
<dbReference type="Proteomes" id="UP001234989">
    <property type="component" value="Chromosome 3"/>
</dbReference>
<sequence length="2290" mass="260075">MATTTTKKKPEKTIPGLVELVFSWSLKDVLNKDLYKDKVKEIPETFVSIDLYLKSYITPLVEETHADLLSNVSTVSRAPALEVVDVKVSKEFKPPKGLYYNILLKRNQKIEVGENSESKHESNYEPEVGDLIALTDVRPRRIEDLNRPKRSFLIAIVQGMNDDGHRIPILSSQLIPFKKPDRATGEQGDKLFVVYLSNLTTNLRIWNALNPDRENSNFNIIKTVMRGDDLNVGEVDCSLCSVRETETNIAISSSRAIAQSFELDSAQQEAVVSCVATRECAHQNTVKLIWGPPGTGKTKTVASLLYVLLKMRCRTLTCAPTNVAVLGVTKRLMQNVQSCLHYDTYGLGDIVLFGNGERMKIDDHEDLFDVFLSNRVAALASCSSPISGWRIGIQTMTCLLENPEEEYRKYLEKLKDKDHDSDDNVEIDDEVGEEKGSVTSQESSLSNDQGLDKNKKSKLWKKFVVDTLKENKKEDKQNSQRDNNSKGGEKANKVKNKGEASSKEVIVLTLDEFVNKRFKCIQNQLTFCITSLYTHLPTSIISLEVAKEMIRLLKMFQTLGKLFATVEQSEGLKEILPGFATKNKTRRLNIRTTKTECLKVLKFLNESISLPNFIEDYKIRSFCLKGACLIFCTASSSIKLHTEGMTPLEMVVIDEAAQLKECESTIPLQLPGLRHAILIGDEKQLPAMVQSKICEKAEFGRSLFERLVILGHKKHLLNVQYRMHPKISLFPNNEFYQKKIMDGPNVKSAAYEKRFLTGDIFGSYSFINVSSGNEDQDERHSTRNKAEAFVVAEIIANLHKESISSKQKVRVGCISPYKAQVFAIQQILGNKYSTDVKSDFSVNVRSVDGFQGGEEDVIIISTVRCNGNGSVGFLSNFQRANVALTRARYCLWILGNGTTLVNSGSIWKKLVVDAKVRGCYFDVTEDKRLSQAILNATIELGKLETLLKTDSPLFQSAKWKVVFSEDFSKSIARIKDVEISKEVISLLVKLSSGWRKSEKNHMFSNKGGNSSVRLEEYVVKHLKLIWTIDIQQQNSTYLQVLKIWDILPGNHIPKFAKNLDKHFGQYTIDMMNRCNYKRVERYKLSYIVSLVYISADSYENFVFPMTWVIDGNVVSTTTSPHSNRDDNLARQLAAMNLRDKPGSSRSSKDVLNKNLYRDKVKIMSTTTTKKKPIHGLVDLVFSWSLKDALNKNLYRDKVKEIPETFVSIDHYLKSYITPLVEETHADLLSCISTVSRAPFVEVLDVVKSVNFEAPKHLYYQILIKRATEGEKIETQYKPENGDLIAFSDVRPRRIDDLNRPERSYLIAIVQNMNDEDDEDWIPILSSNLIPFQQQGDKLFVVYLSNLITNIRIWNALHSDPDNANRKIIKTVLQNDVTNGEVDCTRCSGRETKTDVISNSSDIIQSFGLDDAQQEAILSCIATRECDHRNMVKLIWGPPGTGKTKTVASLLYVLLKMKCRTLTCAPTNIAVLGVAKRLMQHVQDGLEYDTYGLGDIVLFGNGERMKIGDHEDLFDVFLENRVDVLASCLSAKDGWKSTVQSMICLLEDPEEQYRKYLEKDESKEHDTNDNKDTNDDEEEVKGSVNNDESSLSNKDGKINAHGLVDKHRKNKLWKRYVLEPLKENKKKDSKDKKNSQRRNNSRAEGESSNKEANVLTFEKFVIKEFKWFINHLLFCLPSLYTHVPTSFMPLETANVMFRLLKNFQALETLFATTETFERYKEVLLGIHTTNKARRFANLHESKTECLGMLKFLNEHLSLPTFSKYFKPPIQNFCLKGACLIFCTASSSSKLNMQGMPPLEMVVIDEAAQLKECESTIPLQLPGLRHAILIGDEKQLPAMVQSKICEKAEFGRSLFERLVVLGHKKHLLNVQYRMHPKISLFPNNEFYQKKIMDGPNVKCERYEKRFLTGDIFGSYSFINISSGNEEQDERHSTRNKAEAFVVAEIVANLHKEFISSKQKVRVGCISPYKAQVFAIQQILGKKYSTDVKSDFSVNVRSVDGFQGGEEDVIIISTVRCNGNGSVGFLSNLQRANVALTRARYCLWILGNGTTLVNSGSIWKNLVIDAKARGCYFDVTDDKRLNQGTLNATIELQHIETLLTTDSPLFQTAKWKRNNVFFAVLTQQVTFSEDFTKSIARIKDAEISKEVMTLLEKLSSGWRNSEKNNMFNNKSGNSSVLLEVYNVKHLKLIWTIDIQKQNSRYLQVLKIWDILPGYYIPKLAKDLDIHFGQYTVDMMNRCKYKRVERNIVLPMTWLIDGNFISTRRSSANRDQDDNLACQLEAMNLRDKPGSSRQ</sequence>
<evidence type="ECO:0000259" key="7">
    <source>
        <dbReference type="Pfam" id="PF13087"/>
    </source>
</evidence>
<reference evidence="9" key="1">
    <citation type="submission" date="2023-08" db="EMBL/GenBank/DDBJ databases">
        <title>A de novo genome assembly of Solanum verrucosum Schlechtendal, a Mexican diploid species geographically isolated from the other diploid A-genome species in potato relatives.</title>
        <authorList>
            <person name="Hosaka K."/>
        </authorList>
    </citation>
    <scope>NUCLEOTIDE SEQUENCE</scope>
    <source>
        <tissue evidence="9">Young leaves</tissue>
    </source>
</reference>
<proteinExistence type="predicted"/>
<keyword evidence="2" id="KW-0378">Hydrolase</keyword>
<dbReference type="PANTHER" id="PTHR10887:SF522">
    <property type="entry name" value="P-LOOP CONTAINING NUCLEOSIDE TRIPHOSPHATE HYDROLASES SUPERFAMILY PROTEIN"/>
    <property type="match status" value="1"/>
</dbReference>
<feature type="domain" description="DNA2/NAM7 helicase helicase" evidence="6">
    <location>
        <begin position="503"/>
        <end position="692"/>
    </location>
</feature>
<dbReference type="InterPro" id="IPR027417">
    <property type="entry name" value="P-loop_NTPase"/>
</dbReference>
<dbReference type="GO" id="GO:0005524">
    <property type="term" value="F:ATP binding"/>
    <property type="evidence" value="ECO:0007669"/>
    <property type="project" value="UniProtKB-KW"/>
</dbReference>
<dbReference type="Pfam" id="PF20073">
    <property type="entry name" value="DUF6469"/>
    <property type="match status" value="2"/>
</dbReference>
<evidence type="ECO:0000256" key="4">
    <source>
        <dbReference type="ARBA" id="ARBA00022840"/>
    </source>
</evidence>
<evidence type="ECO:0000259" key="8">
    <source>
        <dbReference type="Pfam" id="PF20073"/>
    </source>
</evidence>
<keyword evidence="3" id="KW-0347">Helicase</keyword>
<accession>A0AAF0Q6Y1</accession>
<dbReference type="InterPro" id="IPR041679">
    <property type="entry name" value="DNA2/NAM7-like_C"/>
</dbReference>
<evidence type="ECO:0000256" key="3">
    <source>
        <dbReference type="ARBA" id="ARBA00022806"/>
    </source>
</evidence>
<dbReference type="EMBL" id="CP133614">
    <property type="protein sequence ID" value="WMV18001.1"/>
    <property type="molecule type" value="Genomic_DNA"/>
</dbReference>
<dbReference type="InterPro" id="IPR045529">
    <property type="entry name" value="DUF6469"/>
</dbReference>
<feature type="region of interest" description="Disordered" evidence="5">
    <location>
        <begin position="471"/>
        <end position="497"/>
    </location>
</feature>
<evidence type="ECO:0000256" key="5">
    <source>
        <dbReference type="SAM" id="MobiDB-lite"/>
    </source>
</evidence>
<evidence type="ECO:0000256" key="2">
    <source>
        <dbReference type="ARBA" id="ARBA00022801"/>
    </source>
</evidence>
<keyword evidence="10" id="KW-1185">Reference proteome</keyword>
<dbReference type="FunFam" id="3.40.50.300:FF:000326">
    <property type="entry name" value="P-loop containing nucleoside triphosphate hydrolase"/>
    <property type="match status" value="2"/>
</dbReference>
<feature type="compositionally biased region" description="Basic and acidic residues" evidence="5">
    <location>
        <begin position="1557"/>
        <end position="1572"/>
    </location>
</feature>
<dbReference type="GO" id="GO:0005694">
    <property type="term" value="C:chromosome"/>
    <property type="evidence" value="ECO:0007669"/>
    <property type="project" value="UniProtKB-ARBA"/>
</dbReference>
<feature type="domain" description="DUF6469" evidence="8">
    <location>
        <begin position="119"/>
        <end position="210"/>
    </location>
</feature>
<feature type="compositionally biased region" description="Basic and acidic residues" evidence="5">
    <location>
        <begin position="1623"/>
        <end position="1633"/>
    </location>
</feature>
<evidence type="ECO:0000259" key="6">
    <source>
        <dbReference type="Pfam" id="PF13086"/>
    </source>
</evidence>
<keyword evidence="1" id="KW-0547">Nucleotide-binding</keyword>
<feature type="region of interest" description="Disordered" evidence="5">
    <location>
        <begin position="1623"/>
        <end position="1648"/>
    </location>
</feature>
<feature type="compositionally biased region" description="Polar residues" evidence="5">
    <location>
        <begin position="437"/>
        <end position="449"/>
    </location>
</feature>
<evidence type="ECO:0000313" key="9">
    <source>
        <dbReference type="EMBL" id="WMV18001.1"/>
    </source>
</evidence>
<feature type="domain" description="DNA2/NAM7 helicase helicase" evidence="6">
    <location>
        <begin position="1408"/>
        <end position="1841"/>
    </location>
</feature>
<dbReference type="CDD" id="cd18808">
    <property type="entry name" value="SF1_C_Upf1"/>
    <property type="match status" value="2"/>
</dbReference>
<feature type="compositionally biased region" description="Acidic residues" evidence="5">
    <location>
        <begin position="423"/>
        <end position="432"/>
    </location>
</feature>
<dbReference type="GO" id="GO:0004386">
    <property type="term" value="F:helicase activity"/>
    <property type="evidence" value="ECO:0007669"/>
    <property type="project" value="UniProtKB-KW"/>
</dbReference>
<feature type="domain" description="DNA2/NAM7 helicase-like C-terminal" evidence="7">
    <location>
        <begin position="1849"/>
        <end position="2045"/>
    </location>
</feature>
<protein>
    <submittedName>
        <fullName evidence="9">Uncharacterized protein</fullName>
    </submittedName>
</protein>
<name>A0AAF0Q6Y1_SOLVR</name>